<accession>A0ABY5GE15</accession>
<dbReference type="InterPro" id="IPR011330">
    <property type="entry name" value="Glyco_hydro/deAcase_b/a-brl"/>
</dbReference>
<dbReference type="CDD" id="cd10803">
    <property type="entry name" value="YdjC_EF3048_like"/>
    <property type="match status" value="1"/>
</dbReference>
<evidence type="ECO:0000256" key="1">
    <source>
        <dbReference type="ARBA" id="ARBA00001946"/>
    </source>
</evidence>
<evidence type="ECO:0000256" key="2">
    <source>
        <dbReference type="ARBA" id="ARBA00022723"/>
    </source>
</evidence>
<keyword evidence="3 6" id="KW-0378">Hydrolase</keyword>
<dbReference type="RefSeq" id="WP_255388574.1">
    <property type="nucleotide sequence ID" value="NZ_CP101508.1"/>
</dbReference>
<keyword evidence="5 6" id="KW-0119">Carbohydrate metabolism</keyword>
<dbReference type="InterPro" id="IPR006879">
    <property type="entry name" value="YdjC-like"/>
</dbReference>
<proteinExistence type="inferred from homology"/>
<dbReference type="EMBL" id="CP101508">
    <property type="protein sequence ID" value="UTV27359.1"/>
    <property type="molecule type" value="Genomic_DNA"/>
</dbReference>
<dbReference type="Pfam" id="PF04794">
    <property type="entry name" value="YdjC"/>
    <property type="match status" value="1"/>
</dbReference>
<dbReference type="InterPro" id="IPR022948">
    <property type="entry name" value="COD_ChbG_bac"/>
</dbReference>
<dbReference type="NCBIfam" id="NF002559">
    <property type="entry name" value="PRK02134.1"/>
    <property type="match status" value="1"/>
</dbReference>
<comment type="similarity">
    <text evidence="6">Belongs to the YdjC deacetylase family.</text>
</comment>
<evidence type="ECO:0000256" key="6">
    <source>
        <dbReference type="HAMAP-Rule" id="MF_01246"/>
    </source>
</evidence>
<evidence type="ECO:0000256" key="3">
    <source>
        <dbReference type="ARBA" id="ARBA00022801"/>
    </source>
</evidence>
<keyword evidence="4 6" id="KW-0460">Magnesium</keyword>
<dbReference type="EC" id="3.5.1.-" evidence="6"/>
<name>A0ABY5GE15_9GAMM</name>
<protein>
    <recommendedName>
        <fullName evidence="6">Carbohydrate deacetylase</fullName>
        <ecNumber evidence="6">3.5.1.-</ecNumber>
    </recommendedName>
</protein>
<evidence type="ECO:0000256" key="5">
    <source>
        <dbReference type="ARBA" id="ARBA00023277"/>
    </source>
</evidence>
<gene>
    <name evidence="7" type="primary">chbG</name>
    <name evidence="7" type="ORF">NNL38_13670</name>
</gene>
<dbReference type="Proteomes" id="UP001057998">
    <property type="component" value="Chromosome 1"/>
</dbReference>
<comment type="cofactor">
    <cofactor evidence="1 6">
        <name>Mg(2+)</name>
        <dbReference type="ChEBI" id="CHEBI:18420"/>
    </cofactor>
</comment>
<dbReference type="HAMAP" id="MF_01246">
    <property type="entry name" value="COD"/>
    <property type="match status" value="1"/>
</dbReference>
<dbReference type="PANTHER" id="PTHR31609">
    <property type="entry name" value="YDJC DEACETYLASE FAMILY MEMBER"/>
    <property type="match status" value="1"/>
</dbReference>
<dbReference type="SUPFAM" id="SSF88713">
    <property type="entry name" value="Glycoside hydrolase/deacetylase"/>
    <property type="match status" value="1"/>
</dbReference>
<comment type="subunit">
    <text evidence="6">Homodimer.</text>
</comment>
<dbReference type="GO" id="GO:0036311">
    <property type="term" value="F:chitin disaccharide deacetylase activity"/>
    <property type="evidence" value="ECO:0007669"/>
    <property type="project" value="UniProtKB-EC"/>
</dbReference>
<reference evidence="7" key="1">
    <citation type="submission" date="2022-07" db="EMBL/GenBank/DDBJ databases">
        <title>Genome sequencing of Photobacterium atrarenae GJH2-4.</title>
        <authorList>
            <person name="Park S.-J."/>
        </authorList>
    </citation>
    <scope>NUCLEOTIDE SEQUENCE</scope>
    <source>
        <strain evidence="7">GJH2-4</strain>
    </source>
</reference>
<sequence>MYVIFNADDFGLTPGVNLGIVEACRKGVVRSTTLMVGMPAEQQAIALAHQEPRLKVGLHLRFTLGKPLTAAPSLVGDDGLFFRGERFWAQRGFSRQQVADEVIAQLEAFMASGLQLSHVDSHHHAHSHPEILPVVAEIVRDYRVPLRASGHQDGVSPACRYMFEHHFYGSDLNVDGLVELIQRHRGQCDVLEVMTHPAYVDQALLDISSYHVERANELAILTAPELIEALAALDIQITDFSVLAEKYHR</sequence>
<feature type="binding site" evidence="6">
    <location>
        <position position="122"/>
    </location>
    <ligand>
        <name>Mg(2+)</name>
        <dbReference type="ChEBI" id="CHEBI:18420"/>
    </ligand>
</feature>
<feature type="binding site" evidence="6">
    <location>
        <position position="59"/>
    </location>
    <ligand>
        <name>Mg(2+)</name>
        <dbReference type="ChEBI" id="CHEBI:18420"/>
    </ligand>
</feature>
<organism evidence="7 8">
    <name type="scientific">Photobacterium atrarenae</name>
    <dbReference type="NCBI Taxonomy" id="865757"/>
    <lineage>
        <taxon>Bacteria</taxon>
        <taxon>Pseudomonadati</taxon>
        <taxon>Pseudomonadota</taxon>
        <taxon>Gammaproteobacteria</taxon>
        <taxon>Vibrionales</taxon>
        <taxon>Vibrionaceae</taxon>
        <taxon>Photobacterium</taxon>
    </lineage>
</organism>
<evidence type="ECO:0000313" key="7">
    <source>
        <dbReference type="EMBL" id="UTV27359.1"/>
    </source>
</evidence>
<keyword evidence="8" id="KW-1185">Reference proteome</keyword>
<evidence type="ECO:0000256" key="4">
    <source>
        <dbReference type="ARBA" id="ARBA00022842"/>
    </source>
</evidence>
<dbReference type="Gene3D" id="3.20.20.370">
    <property type="entry name" value="Glycoside hydrolase/deacetylase"/>
    <property type="match status" value="1"/>
</dbReference>
<keyword evidence="2 6" id="KW-0479">Metal-binding</keyword>
<evidence type="ECO:0000313" key="8">
    <source>
        <dbReference type="Proteomes" id="UP001057998"/>
    </source>
</evidence>
<dbReference type="PANTHER" id="PTHR31609:SF1">
    <property type="entry name" value="CARBOHYDRATE DEACETYLASE"/>
    <property type="match status" value="1"/>
</dbReference>
<comment type="function">
    <text evidence="6">Probably catalyzes the deacetylation of acetylated carbohydrates an important step in the degradation of oligosaccharides.</text>
</comment>